<protein>
    <recommendedName>
        <fullName evidence="4">Variable surface protein Vir35</fullName>
    </recommendedName>
</protein>
<dbReference type="EMBL" id="KQ234710">
    <property type="protein sequence ID" value="KMZ89595.1"/>
    <property type="molecule type" value="Genomic_DNA"/>
</dbReference>
<gene>
    <name evidence="2" type="ORF">PVBG_06301</name>
</gene>
<feature type="transmembrane region" description="Helical" evidence="1">
    <location>
        <begin position="115"/>
        <end position="136"/>
    </location>
</feature>
<evidence type="ECO:0000313" key="2">
    <source>
        <dbReference type="EMBL" id="KMZ89595.1"/>
    </source>
</evidence>
<dbReference type="Proteomes" id="UP000053327">
    <property type="component" value="Unassembled WGS sequence"/>
</dbReference>
<keyword evidence="1" id="KW-0472">Membrane</keyword>
<keyword evidence="1" id="KW-1133">Transmembrane helix</keyword>
<accession>A0A0J9T2H0</accession>
<dbReference type="AlphaFoldDB" id="A0A0J9T2H0"/>
<feature type="transmembrane region" description="Helical" evidence="1">
    <location>
        <begin position="66"/>
        <end position="86"/>
    </location>
</feature>
<name>A0A0J9T2H0_PLAV1</name>
<dbReference type="InterPro" id="IPR022139">
    <property type="entry name" value="Fam-L/Fam-M-like_plasmodium"/>
</dbReference>
<keyword evidence="1" id="KW-0812">Transmembrane</keyword>
<evidence type="ECO:0008006" key="4">
    <source>
        <dbReference type="Google" id="ProtNLM"/>
    </source>
</evidence>
<organism evidence="2 3">
    <name type="scientific">Plasmodium vivax (strain Brazil I)</name>
    <dbReference type="NCBI Taxonomy" id="1033975"/>
    <lineage>
        <taxon>Eukaryota</taxon>
        <taxon>Sar</taxon>
        <taxon>Alveolata</taxon>
        <taxon>Apicomplexa</taxon>
        <taxon>Aconoidasida</taxon>
        <taxon>Haemosporida</taxon>
        <taxon>Plasmodiidae</taxon>
        <taxon>Plasmodium</taxon>
        <taxon>Plasmodium (Plasmodium)</taxon>
    </lineage>
</organism>
<proteinExistence type="predicted"/>
<sequence length="167" mass="19633">MKDDGSKYLEDYMNDYKNRYTEKKGLSKLDCYCENEIYKSIAKFDKFAQNVRNNKGILKNLLYKKYSLSLFLSCIIPLLAIIFFVLNKFESGEKKGDRSKTYLRYLDDNFYLGHLYFVLLIIHGATFVSAGIYTLIKVIKYYGIKSGKNKMKTKVYFCILKEACRNQ</sequence>
<evidence type="ECO:0000256" key="1">
    <source>
        <dbReference type="SAM" id="Phobius"/>
    </source>
</evidence>
<dbReference type="Pfam" id="PF12420">
    <property type="entry name" value="DUF3671"/>
    <property type="match status" value="1"/>
</dbReference>
<reference evidence="2 3" key="1">
    <citation type="submission" date="2011-08" db="EMBL/GenBank/DDBJ databases">
        <title>The Genome Sequence of Plasmodium vivax Brazil I.</title>
        <authorList>
            <consortium name="The Broad Institute Genome Sequencing Platform"/>
            <consortium name="The Broad Institute Genome Sequencing Center for Infectious Disease"/>
            <person name="Neafsey D."/>
            <person name="Carlton J."/>
            <person name="Barnwell J."/>
            <person name="Collins W."/>
            <person name="Escalante A."/>
            <person name="Mullikin J."/>
            <person name="Saul A."/>
            <person name="Guigo R."/>
            <person name="Camara F."/>
            <person name="Young S.K."/>
            <person name="Zeng Q."/>
            <person name="Gargeya S."/>
            <person name="Fitzgerald M."/>
            <person name="Haas B."/>
            <person name="Abouelleil A."/>
            <person name="Alvarado L."/>
            <person name="Arachchi H.M."/>
            <person name="Berlin A."/>
            <person name="Brown A."/>
            <person name="Chapman S.B."/>
            <person name="Chen Z."/>
            <person name="Dunbar C."/>
            <person name="Freedman E."/>
            <person name="Gearin G."/>
            <person name="Gellesch M."/>
            <person name="Goldberg J."/>
            <person name="Griggs A."/>
            <person name="Gujja S."/>
            <person name="Heiman D."/>
            <person name="Howarth C."/>
            <person name="Larson L."/>
            <person name="Lui A."/>
            <person name="MacDonald P.J.P."/>
            <person name="Montmayeur A."/>
            <person name="Murphy C."/>
            <person name="Neiman D."/>
            <person name="Pearson M."/>
            <person name="Priest M."/>
            <person name="Roberts A."/>
            <person name="Saif S."/>
            <person name="Shea T."/>
            <person name="Shenoy N."/>
            <person name="Sisk P."/>
            <person name="Stolte C."/>
            <person name="Sykes S."/>
            <person name="Wortman J."/>
            <person name="Nusbaum C."/>
            <person name="Birren B."/>
        </authorList>
    </citation>
    <scope>NUCLEOTIDE SEQUENCE [LARGE SCALE GENOMIC DNA]</scope>
    <source>
        <strain evidence="2 3">Brazil I</strain>
    </source>
</reference>
<evidence type="ECO:0000313" key="3">
    <source>
        <dbReference type="Proteomes" id="UP000053327"/>
    </source>
</evidence>